<evidence type="ECO:0000313" key="2">
    <source>
        <dbReference type="Proteomes" id="UP000025238"/>
    </source>
</evidence>
<evidence type="ECO:0008006" key="3">
    <source>
        <dbReference type="Google" id="ProtNLM"/>
    </source>
</evidence>
<dbReference type="Proteomes" id="UP000025238">
    <property type="component" value="Chromosome"/>
</dbReference>
<reference evidence="1 2" key="1">
    <citation type="submission" date="2014-03" db="EMBL/GenBank/DDBJ databases">
        <title>Complete genome sequence of Pseudomonas stutzeri 19SMN4.</title>
        <authorList>
            <person name="Brunet-Galmes I."/>
            <person name="Nogales B."/>
            <person name="Busquets A."/>
            <person name="Pena A."/>
            <person name="Gomila M."/>
            <person name="Garcia-Valdes E."/>
            <person name="Lalucat J."/>
            <person name="Bennasar A."/>
            <person name="Bosch R."/>
        </authorList>
    </citation>
    <scope>NUCLEOTIDE SEQUENCE [LARGE SCALE GENOMIC DNA]</scope>
    <source>
        <strain evidence="1 2">19SMN4</strain>
    </source>
</reference>
<gene>
    <name evidence="1" type="ORF">UIB01_20020</name>
</gene>
<proteinExistence type="predicted"/>
<dbReference type="KEGG" id="pstu:UIB01_20020"/>
<name>A0A023WXW0_STUST</name>
<protein>
    <recommendedName>
        <fullName evidence="3">DUF4440 domain-containing protein</fullName>
    </recommendedName>
</protein>
<dbReference type="EMBL" id="CP007509">
    <property type="protein sequence ID" value="AHY44639.1"/>
    <property type="molecule type" value="Genomic_DNA"/>
</dbReference>
<dbReference type="AlphaFoldDB" id="A0A023WXW0"/>
<accession>A0A023WXW0</accession>
<sequence length="141" mass="16368">MSAWKIAALALLMTLVGCGRDDPETALQQAAEQLQTTLENKQVGDLMELLHADFQAQRQYDREWARRTATLMFLRHRNVRVIALSQRSWIEPTYPDRGHTEAQVTLAGAESLLPQQAGHYQIRLEWRQEQGEWLLARLEWE</sequence>
<dbReference type="PROSITE" id="PS51257">
    <property type="entry name" value="PROKAR_LIPOPROTEIN"/>
    <property type="match status" value="1"/>
</dbReference>
<organism evidence="1 2">
    <name type="scientific">Stutzerimonas stutzeri</name>
    <name type="common">Pseudomonas stutzeri</name>
    <dbReference type="NCBI Taxonomy" id="316"/>
    <lineage>
        <taxon>Bacteria</taxon>
        <taxon>Pseudomonadati</taxon>
        <taxon>Pseudomonadota</taxon>
        <taxon>Gammaproteobacteria</taxon>
        <taxon>Pseudomonadales</taxon>
        <taxon>Pseudomonadaceae</taxon>
        <taxon>Stutzerimonas</taxon>
    </lineage>
</organism>
<evidence type="ECO:0000313" key="1">
    <source>
        <dbReference type="EMBL" id="AHY44639.1"/>
    </source>
</evidence>
<dbReference type="PATRIC" id="fig|316.97.peg.4001"/>
<dbReference type="OrthoDB" id="8905050at2"/>